<feature type="region of interest" description="Disordered" evidence="1">
    <location>
        <begin position="69"/>
        <end position="89"/>
    </location>
</feature>
<name>A0AAV4DE29_9GAST</name>
<proteinExistence type="predicted"/>
<keyword evidence="3" id="KW-1185">Reference proteome</keyword>
<evidence type="ECO:0000313" key="3">
    <source>
        <dbReference type="Proteomes" id="UP000735302"/>
    </source>
</evidence>
<protein>
    <submittedName>
        <fullName evidence="2">Uncharacterized protein</fullName>
    </submittedName>
</protein>
<reference evidence="2 3" key="1">
    <citation type="journal article" date="2021" name="Elife">
        <title>Chloroplast acquisition without the gene transfer in kleptoplastic sea slugs, Plakobranchus ocellatus.</title>
        <authorList>
            <person name="Maeda T."/>
            <person name="Takahashi S."/>
            <person name="Yoshida T."/>
            <person name="Shimamura S."/>
            <person name="Takaki Y."/>
            <person name="Nagai Y."/>
            <person name="Toyoda A."/>
            <person name="Suzuki Y."/>
            <person name="Arimoto A."/>
            <person name="Ishii H."/>
            <person name="Satoh N."/>
            <person name="Nishiyama T."/>
            <person name="Hasebe M."/>
            <person name="Maruyama T."/>
            <person name="Minagawa J."/>
            <person name="Obokata J."/>
            <person name="Shigenobu S."/>
        </authorList>
    </citation>
    <scope>NUCLEOTIDE SEQUENCE [LARGE SCALE GENOMIC DNA]</scope>
</reference>
<evidence type="ECO:0000313" key="2">
    <source>
        <dbReference type="EMBL" id="GFO42389.1"/>
    </source>
</evidence>
<dbReference type="Proteomes" id="UP000735302">
    <property type="component" value="Unassembled WGS sequence"/>
</dbReference>
<feature type="compositionally biased region" description="Basic and acidic residues" evidence="1">
    <location>
        <begin position="69"/>
        <end position="80"/>
    </location>
</feature>
<dbReference type="EMBL" id="BLXT01007807">
    <property type="protein sequence ID" value="GFO42389.1"/>
    <property type="molecule type" value="Genomic_DNA"/>
</dbReference>
<accession>A0AAV4DE29</accession>
<dbReference type="AlphaFoldDB" id="A0AAV4DE29"/>
<sequence length="89" mass="10302">MPQFWHRPGLLRGRALPVSAKETGRCERYKLNQTGHVMKDQTESHASGFLPISCCDKLVGRRRRYYKESTRKLRHGEKTRLSLSNSAET</sequence>
<evidence type="ECO:0000256" key="1">
    <source>
        <dbReference type="SAM" id="MobiDB-lite"/>
    </source>
</evidence>
<organism evidence="2 3">
    <name type="scientific">Plakobranchus ocellatus</name>
    <dbReference type="NCBI Taxonomy" id="259542"/>
    <lineage>
        <taxon>Eukaryota</taxon>
        <taxon>Metazoa</taxon>
        <taxon>Spiralia</taxon>
        <taxon>Lophotrochozoa</taxon>
        <taxon>Mollusca</taxon>
        <taxon>Gastropoda</taxon>
        <taxon>Heterobranchia</taxon>
        <taxon>Euthyneura</taxon>
        <taxon>Panpulmonata</taxon>
        <taxon>Sacoglossa</taxon>
        <taxon>Placobranchoidea</taxon>
        <taxon>Plakobranchidae</taxon>
        <taxon>Plakobranchus</taxon>
    </lineage>
</organism>
<comment type="caution">
    <text evidence="2">The sequence shown here is derived from an EMBL/GenBank/DDBJ whole genome shotgun (WGS) entry which is preliminary data.</text>
</comment>
<gene>
    <name evidence="2" type="ORF">PoB_006889400</name>
</gene>